<dbReference type="RefSeq" id="WP_035616386.1">
    <property type="nucleotide sequence ID" value="NZ_ARYK01000004.1"/>
</dbReference>
<sequence>MSNKLELNRRHLMMGAGLAATAFAAGATQAHAETGTTAPDLTGKSILITGCSSGFGRLGAEHYARLGAKVFATMRNLPRPEADELTALAASDNLDITVIEIDVTSDEQVEAGVAEALSAAGGAIDVLINNAGIAFAGPIEVQDMAATQLIFDTNVFGPQRMIRAVLPAMRAAGSGQVFNIASQLGRVIVPGYAHYSPTKFALEALSEQLAYETVTQGIDVTIIEPGGYPTEIWENQVALSAALKARLPEELLTAYPNMTAQMGVENGGGGGDTDPMDIPRNIAGIIAMPAGTRPLRRAVHPVSRPQEAINAVSAQQQLAMLGNSPYGPLVKAVLD</sequence>
<dbReference type="InterPro" id="IPR051911">
    <property type="entry name" value="SDR_oxidoreductase"/>
</dbReference>
<dbReference type="PRINTS" id="PR00081">
    <property type="entry name" value="GDHRDH"/>
</dbReference>
<dbReference type="EMBL" id="ARYK01000004">
    <property type="protein sequence ID" value="KCZ92186.1"/>
    <property type="molecule type" value="Genomic_DNA"/>
</dbReference>
<dbReference type="InterPro" id="IPR036291">
    <property type="entry name" value="NAD(P)-bd_dom_sf"/>
</dbReference>
<dbReference type="AlphaFoldDB" id="A0A059FNT7"/>
<dbReference type="OrthoDB" id="9785826at2"/>
<evidence type="ECO:0000313" key="5">
    <source>
        <dbReference type="EMBL" id="KCZ92186.1"/>
    </source>
</evidence>
<dbReference type="InterPro" id="IPR006311">
    <property type="entry name" value="TAT_signal"/>
</dbReference>
<evidence type="ECO:0000256" key="4">
    <source>
        <dbReference type="SAM" id="SignalP"/>
    </source>
</evidence>
<dbReference type="eggNOG" id="COG4221">
    <property type="taxonomic scope" value="Bacteria"/>
</dbReference>
<accession>A0A059FNT7</accession>
<dbReference type="Pfam" id="PF00106">
    <property type="entry name" value="adh_short"/>
    <property type="match status" value="1"/>
</dbReference>
<proteinExistence type="inferred from homology"/>
<evidence type="ECO:0000256" key="2">
    <source>
        <dbReference type="ARBA" id="ARBA00023002"/>
    </source>
</evidence>
<dbReference type="PATRIC" id="fig|1280950.3.peg.1829"/>
<evidence type="ECO:0000256" key="3">
    <source>
        <dbReference type="RuleBase" id="RU000363"/>
    </source>
</evidence>
<dbReference type="PANTHER" id="PTHR43976:SF16">
    <property type="entry name" value="SHORT-CHAIN DEHYDROGENASE_REDUCTASE FAMILY PROTEIN"/>
    <property type="match status" value="1"/>
</dbReference>
<dbReference type="Gene3D" id="3.40.50.720">
    <property type="entry name" value="NAD(P)-binding Rossmann-like Domain"/>
    <property type="match status" value="1"/>
</dbReference>
<keyword evidence="4" id="KW-0732">Signal</keyword>
<reference evidence="5 6" key="1">
    <citation type="journal article" date="2014" name="Antonie Van Leeuwenhoek">
        <title>Hyphomonas beringensis sp. nov. and Hyphomonas chukchiensis sp. nov., isolated from surface seawater of the Bering Sea and Chukchi Sea.</title>
        <authorList>
            <person name="Li C."/>
            <person name="Lai Q."/>
            <person name="Li G."/>
            <person name="Dong C."/>
            <person name="Wang J."/>
            <person name="Liao Y."/>
            <person name="Shao Z."/>
        </authorList>
    </citation>
    <scope>NUCLEOTIDE SEQUENCE [LARGE SCALE GENOMIC DNA]</scope>
    <source>
        <strain evidence="5 6">MHS-2</strain>
    </source>
</reference>
<dbReference type="PROSITE" id="PS51318">
    <property type="entry name" value="TAT"/>
    <property type="match status" value="1"/>
</dbReference>
<feature type="chain" id="PRO_5001572444" evidence="4">
    <location>
        <begin position="33"/>
        <end position="335"/>
    </location>
</feature>
<dbReference type="SUPFAM" id="SSF51735">
    <property type="entry name" value="NAD(P)-binding Rossmann-fold domains"/>
    <property type="match status" value="1"/>
</dbReference>
<gene>
    <name evidence="5" type="ORF">HJO_09129</name>
</gene>
<dbReference type="STRING" id="1280950.HJO_09129"/>
<name>A0A059FNT7_9PROT</name>
<dbReference type="InterPro" id="IPR002347">
    <property type="entry name" value="SDR_fam"/>
</dbReference>
<protein>
    <submittedName>
        <fullName evidence="5">Short chain dehydrogenase/reductase family oxidoreductase</fullName>
    </submittedName>
</protein>
<feature type="signal peptide" evidence="4">
    <location>
        <begin position="1"/>
        <end position="32"/>
    </location>
</feature>
<dbReference type="PRINTS" id="PR00080">
    <property type="entry name" value="SDRFAMILY"/>
</dbReference>
<dbReference type="GO" id="GO:0016491">
    <property type="term" value="F:oxidoreductase activity"/>
    <property type="evidence" value="ECO:0007669"/>
    <property type="project" value="UniProtKB-KW"/>
</dbReference>
<dbReference type="PANTHER" id="PTHR43976">
    <property type="entry name" value="SHORT CHAIN DEHYDROGENASE"/>
    <property type="match status" value="1"/>
</dbReference>
<comment type="similarity">
    <text evidence="1 3">Belongs to the short-chain dehydrogenases/reductases (SDR) family.</text>
</comment>
<keyword evidence="6" id="KW-1185">Reference proteome</keyword>
<keyword evidence="2" id="KW-0560">Oxidoreductase</keyword>
<dbReference type="Proteomes" id="UP000025171">
    <property type="component" value="Unassembled WGS sequence"/>
</dbReference>
<evidence type="ECO:0000313" key="6">
    <source>
        <dbReference type="Proteomes" id="UP000025171"/>
    </source>
</evidence>
<comment type="caution">
    <text evidence="5">The sequence shown here is derived from an EMBL/GenBank/DDBJ whole genome shotgun (WGS) entry which is preliminary data.</text>
</comment>
<evidence type="ECO:0000256" key="1">
    <source>
        <dbReference type="ARBA" id="ARBA00006484"/>
    </source>
</evidence>
<dbReference type="CDD" id="cd05374">
    <property type="entry name" value="17beta-HSD-like_SDR_c"/>
    <property type="match status" value="1"/>
</dbReference>
<organism evidence="5 6">
    <name type="scientific">Hyphomonas johnsonii MHS-2</name>
    <dbReference type="NCBI Taxonomy" id="1280950"/>
    <lineage>
        <taxon>Bacteria</taxon>
        <taxon>Pseudomonadati</taxon>
        <taxon>Pseudomonadota</taxon>
        <taxon>Alphaproteobacteria</taxon>
        <taxon>Hyphomonadales</taxon>
        <taxon>Hyphomonadaceae</taxon>
        <taxon>Hyphomonas</taxon>
    </lineage>
</organism>